<gene>
    <name evidence="4" type="ORF">LIPSTDRAFT_31150</name>
</gene>
<dbReference type="InterPro" id="IPR022698">
    <property type="entry name" value="OrsD"/>
</dbReference>
<reference evidence="4 5" key="1">
    <citation type="journal article" date="2016" name="Proc. Natl. Acad. Sci. U.S.A.">
        <title>Comparative genomics of biotechnologically important yeasts.</title>
        <authorList>
            <person name="Riley R."/>
            <person name="Haridas S."/>
            <person name="Wolfe K.H."/>
            <person name="Lopes M.R."/>
            <person name="Hittinger C.T."/>
            <person name="Goeker M."/>
            <person name="Salamov A.A."/>
            <person name="Wisecaver J.H."/>
            <person name="Long T.M."/>
            <person name="Calvey C.H."/>
            <person name="Aerts A.L."/>
            <person name="Barry K.W."/>
            <person name="Choi C."/>
            <person name="Clum A."/>
            <person name="Coughlan A.Y."/>
            <person name="Deshpande S."/>
            <person name="Douglass A.P."/>
            <person name="Hanson S.J."/>
            <person name="Klenk H.-P."/>
            <person name="LaButti K.M."/>
            <person name="Lapidus A."/>
            <person name="Lindquist E.A."/>
            <person name="Lipzen A.M."/>
            <person name="Meier-Kolthoff J.P."/>
            <person name="Ohm R.A."/>
            <person name="Otillar R.P."/>
            <person name="Pangilinan J.L."/>
            <person name="Peng Y."/>
            <person name="Rokas A."/>
            <person name="Rosa C.A."/>
            <person name="Scheuner C."/>
            <person name="Sibirny A.A."/>
            <person name="Slot J.C."/>
            <person name="Stielow J.B."/>
            <person name="Sun H."/>
            <person name="Kurtzman C.P."/>
            <person name="Blackwell M."/>
            <person name="Grigoriev I.V."/>
            <person name="Jeffries T.W."/>
        </authorList>
    </citation>
    <scope>NUCLEOTIDE SEQUENCE [LARGE SCALE GENOMIC DNA]</scope>
    <source>
        <strain evidence="4 5">NRRL Y-11557</strain>
    </source>
</reference>
<feature type="region of interest" description="Disordered" evidence="2">
    <location>
        <begin position="81"/>
        <end position="105"/>
    </location>
</feature>
<evidence type="ECO:0000256" key="2">
    <source>
        <dbReference type="SAM" id="MobiDB-lite"/>
    </source>
</evidence>
<feature type="region of interest" description="Disordered" evidence="2">
    <location>
        <begin position="180"/>
        <end position="202"/>
    </location>
</feature>
<sequence>MSSRPPIISCVTCGEAFQKQTALKKHRENKHPNGTTFKVREKEYDLIQGVHYGKFMCPICGCPVSGKNNLRRHVIKCEEKYEPDSDMESTSEHSQSDEGGSGEGRITENDCLSLDGLGFHVDHQWKVASCKNCRYIVDPGRIIQHVSKTHKLVIPDIEQARNTIQASGLRPHLAVLSRNSQDDFSSSDDDREARPHDFSTSGFLPGSTPVNHLPIYPGFKCMICLDTCTLKQTSMRSHIFRYHRGFEGKHYAPTSVQAFYDRSALQQQLCYVEVSIADEDKYSAHRQQLSIPANIEQVRGHDMTVERRDRNQFGDKFGAYHLIENVIDFEELKPWFLKPTMKDFQELRRLTVAYLQDCWTHVRAGFQPILAKIMQFDENRQFLHAVQQQQTISNYGEIWAQVLWLACIAVKEYPPSIATGIVLTPEQIQQATRLLRLIENLATDISEEQSKLVMDAIVGLSIAILQQESEVVNFIAENAAGLASQLLVPWAINLLSLRPTGTFVQYGQITHNVAAITYCIRSTFIYSVATRPHAASRTGEAVDNEIHRFLNPAGSTPVHITGAAWGCSGRPGRLFQG</sequence>
<dbReference type="EMBL" id="KV454332">
    <property type="protein sequence ID" value="ODQ68754.1"/>
    <property type="molecule type" value="Genomic_DNA"/>
</dbReference>
<keyword evidence="1" id="KW-0862">Zinc</keyword>
<protein>
    <recommendedName>
        <fullName evidence="3">C2H2-type domain-containing protein</fullName>
    </recommendedName>
</protein>
<feature type="domain" description="C2H2-type" evidence="3">
    <location>
        <begin position="8"/>
        <end position="36"/>
    </location>
</feature>
<evidence type="ECO:0000313" key="4">
    <source>
        <dbReference type="EMBL" id="ODQ68754.1"/>
    </source>
</evidence>
<dbReference type="SMART" id="SM00355">
    <property type="entry name" value="ZnF_C2H2"/>
    <property type="match status" value="4"/>
</dbReference>
<organism evidence="4 5">
    <name type="scientific">Lipomyces starkeyi NRRL Y-11557</name>
    <dbReference type="NCBI Taxonomy" id="675824"/>
    <lineage>
        <taxon>Eukaryota</taxon>
        <taxon>Fungi</taxon>
        <taxon>Dikarya</taxon>
        <taxon>Ascomycota</taxon>
        <taxon>Saccharomycotina</taxon>
        <taxon>Lipomycetes</taxon>
        <taxon>Lipomycetales</taxon>
        <taxon>Lipomycetaceae</taxon>
        <taxon>Lipomyces</taxon>
    </lineage>
</organism>
<dbReference type="PROSITE" id="PS50157">
    <property type="entry name" value="ZINC_FINGER_C2H2_2"/>
    <property type="match status" value="1"/>
</dbReference>
<dbReference type="Proteomes" id="UP000094385">
    <property type="component" value="Unassembled WGS sequence"/>
</dbReference>
<dbReference type="PROSITE" id="PS00028">
    <property type="entry name" value="ZINC_FINGER_C2H2_1"/>
    <property type="match status" value="1"/>
</dbReference>
<keyword evidence="1" id="KW-0863">Zinc-finger</keyword>
<name>A0A1E3PU07_LIPST</name>
<dbReference type="OrthoDB" id="10449074at2759"/>
<dbReference type="InterPro" id="IPR013087">
    <property type="entry name" value="Znf_C2H2_type"/>
</dbReference>
<keyword evidence="5" id="KW-1185">Reference proteome</keyword>
<evidence type="ECO:0000313" key="5">
    <source>
        <dbReference type="Proteomes" id="UP000094385"/>
    </source>
</evidence>
<proteinExistence type="predicted"/>
<dbReference type="AlphaFoldDB" id="A0A1E3PU07"/>
<dbReference type="Pfam" id="PF12013">
    <property type="entry name" value="OrsD"/>
    <property type="match status" value="1"/>
</dbReference>
<accession>A0A1E3PU07</accession>
<keyword evidence="1" id="KW-0479">Metal-binding</keyword>
<evidence type="ECO:0000256" key="1">
    <source>
        <dbReference type="PROSITE-ProRule" id="PRU00042"/>
    </source>
</evidence>
<evidence type="ECO:0000259" key="3">
    <source>
        <dbReference type="PROSITE" id="PS50157"/>
    </source>
</evidence>
<dbReference type="GO" id="GO:0008270">
    <property type="term" value="F:zinc ion binding"/>
    <property type="evidence" value="ECO:0007669"/>
    <property type="project" value="UniProtKB-KW"/>
</dbReference>
<dbReference type="Gene3D" id="3.30.160.60">
    <property type="entry name" value="Classic Zinc Finger"/>
    <property type="match status" value="1"/>
</dbReference>